<dbReference type="Pfam" id="PF00116">
    <property type="entry name" value="COX2"/>
    <property type="match status" value="1"/>
</dbReference>
<evidence type="ECO:0000259" key="15">
    <source>
        <dbReference type="PROSITE" id="PS50857"/>
    </source>
</evidence>
<evidence type="ECO:0000256" key="2">
    <source>
        <dbReference type="ARBA" id="ARBA00007866"/>
    </source>
</evidence>
<keyword evidence="4" id="KW-0813">Transport</keyword>
<evidence type="ECO:0000256" key="14">
    <source>
        <dbReference type="SAM" id="Phobius"/>
    </source>
</evidence>
<evidence type="ECO:0000313" key="16">
    <source>
        <dbReference type="EMBL" id="SHN78722.1"/>
    </source>
</evidence>
<accession>A0A1M7U6M8</accession>
<protein>
    <recommendedName>
        <fullName evidence="3">cytochrome-c oxidase</fullName>
        <ecNumber evidence="3">7.1.1.9</ecNumber>
    </recommendedName>
</protein>
<comment type="subcellular location">
    <subcellularLocation>
        <location evidence="1">Membrane</location>
        <topology evidence="1">Multi-pass membrane protein</topology>
    </subcellularLocation>
</comment>
<dbReference type="Gene3D" id="1.10.287.90">
    <property type="match status" value="1"/>
</dbReference>
<dbReference type="AlphaFoldDB" id="A0A1M7U6M8"/>
<feature type="transmembrane region" description="Helical" evidence="14">
    <location>
        <begin position="41"/>
        <end position="62"/>
    </location>
</feature>
<reference evidence="17" key="1">
    <citation type="submission" date="2016-11" db="EMBL/GenBank/DDBJ databases">
        <authorList>
            <person name="Varghese N."/>
            <person name="Submissions S."/>
        </authorList>
    </citation>
    <scope>NUCLEOTIDE SEQUENCE [LARGE SCALE GENOMIC DNA]</scope>
    <source>
        <strain evidence="17">GAS401</strain>
    </source>
</reference>
<dbReference type="PROSITE" id="PS50857">
    <property type="entry name" value="COX2_CUA"/>
    <property type="match status" value="1"/>
</dbReference>
<evidence type="ECO:0000313" key="17">
    <source>
        <dbReference type="Proteomes" id="UP000184096"/>
    </source>
</evidence>
<sequence>MAVAFALLLVAIASVLFHLFSPWWWTPLASNWQYIDDTITLTFWITGAVFTAIVTFMAYCVFRFRHKNGTRAAYEPENKKLEWWLTIGTAIGVAAMLAPGLVVWHQFVTVPAGATEVEVVGQQWMWSYRLPGKDGRLGTSDARDVSSDNPLGLNPNDPNGKDDVVIQGDDLHLLVGKPVKVLLRSIDVLHDFYVPEFRAKMDMIPGSVTYFWFTPTRTGTFEVLCAELCGAAHSQMRSKVVVDDEKDYRAWLDKQRTFAELSGQRNVAKAAYKTDTGK</sequence>
<dbReference type="InterPro" id="IPR001505">
    <property type="entry name" value="Copper_CuA"/>
</dbReference>
<keyword evidence="10" id="KW-0186">Copper</keyword>
<evidence type="ECO:0000256" key="10">
    <source>
        <dbReference type="ARBA" id="ARBA00023008"/>
    </source>
</evidence>
<dbReference type="Proteomes" id="UP000184096">
    <property type="component" value="Chromosome I"/>
</dbReference>
<keyword evidence="7" id="KW-1278">Translocase</keyword>
<organism evidence="16 17">
    <name type="scientific">Bradyrhizobium erythrophlei</name>
    <dbReference type="NCBI Taxonomy" id="1437360"/>
    <lineage>
        <taxon>Bacteria</taxon>
        <taxon>Pseudomonadati</taxon>
        <taxon>Pseudomonadota</taxon>
        <taxon>Alphaproteobacteria</taxon>
        <taxon>Hyphomicrobiales</taxon>
        <taxon>Nitrobacteraceae</taxon>
        <taxon>Bradyrhizobium</taxon>
    </lineage>
</organism>
<evidence type="ECO:0000256" key="7">
    <source>
        <dbReference type="ARBA" id="ARBA00022967"/>
    </source>
</evidence>
<dbReference type="PRINTS" id="PR01166">
    <property type="entry name" value="CYCOXIDASEII"/>
</dbReference>
<comment type="similarity">
    <text evidence="2">Belongs to the cytochrome c oxidase subunit 2 family.</text>
</comment>
<dbReference type="GO" id="GO:0004129">
    <property type="term" value="F:cytochrome-c oxidase activity"/>
    <property type="evidence" value="ECO:0007669"/>
    <property type="project" value="UniProtKB-EC"/>
</dbReference>
<comment type="catalytic activity">
    <reaction evidence="12">
        <text>4 Fe(II)-[cytochrome c] + O2 + 8 H(+)(in) = 4 Fe(III)-[cytochrome c] + 2 H2O + 4 H(+)(out)</text>
        <dbReference type="Rhea" id="RHEA:11436"/>
        <dbReference type="Rhea" id="RHEA-COMP:10350"/>
        <dbReference type="Rhea" id="RHEA-COMP:14399"/>
        <dbReference type="ChEBI" id="CHEBI:15377"/>
        <dbReference type="ChEBI" id="CHEBI:15378"/>
        <dbReference type="ChEBI" id="CHEBI:15379"/>
        <dbReference type="ChEBI" id="CHEBI:29033"/>
        <dbReference type="ChEBI" id="CHEBI:29034"/>
        <dbReference type="EC" id="7.1.1.9"/>
    </reaction>
</comment>
<keyword evidence="8" id="KW-0249">Electron transport</keyword>
<keyword evidence="5 14" id="KW-0812">Transmembrane</keyword>
<dbReference type="PROSITE" id="PS00078">
    <property type="entry name" value="COX2"/>
    <property type="match status" value="1"/>
</dbReference>
<evidence type="ECO:0000256" key="1">
    <source>
        <dbReference type="ARBA" id="ARBA00004141"/>
    </source>
</evidence>
<evidence type="ECO:0000256" key="4">
    <source>
        <dbReference type="ARBA" id="ARBA00022448"/>
    </source>
</evidence>
<dbReference type="InterPro" id="IPR045187">
    <property type="entry name" value="CcO_II"/>
</dbReference>
<evidence type="ECO:0000256" key="12">
    <source>
        <dbReference type="ARBA" id="ARBA00047816"/>
    </source>
</evidence>
<proteinExistence type="inferred from homology"/>
<dbReference type="EMBL" id="LT670849">
    <property type="protein sequence ID" value="SHN78722.1"/>
    <property type="molecule type" value="Genomic_DNA"/>
</dbReference>
<gene>
    <name evidence="16" type="ORF">SAMN05444170_3764</name>
</gene>
<dbReference type="PANTHER" id="PTHR22888:SF9">
    <property type="entry name" value="CYTOCHROME C OXIDASE SUBUNIT 2"/>
    <property type="match status" value="1"/>
</dbReference>
<dbReference type="PANTHER" id="PTHR22888">
    <property type="entry name" value="CYTOCHROME C OXIDASE, SUBUNIT II"/>
    <property type="match status" value="1"/>
</dbReference>
<dbReference type="GO" id="GO:0016020">
    <property type="term" value="C:membrane"/>
    <property type="evidence" value="ECO:0007669"/>
    <property type="project" value="UniProtKB-SubCell"/>
</dbReference>
<dbReference type="OrthoDB" id="9781261at2"/>
<evidence type="ECO:0000256" key="9">
    <source>
        <dbReference type="ARBA" id="ARBA00022989"/>
    </source>
</evidence>
<dbReference type="InterPro" id="IPR036257">
    <property type="entry name" value="Cyt_c_oxidase_su2_TM_sf"/>
</dbReference>
<dbReference type="Gene3D" id="2.60.40.420">
    <property type="entry name" value="Cupredoxins - blue copper proteins"/>
    <property type="match status" value="1"/>
</dbReference>
<feature type="domain" description="Cytochrome oxidase subunit II copper A binding" evidence="15">
    <location>
        <begin position="112"/>
        <end position="254"/>
    </location>
</feature>
<evidence type="ECO:0000256" key="11">
    <source>
        <dbReference type="ARBA" id="ARBA00023136"/>
    </source>
</evidence>
<evidence type="ECO:0000256" key="8">
    <source>
        <dbReference type="ARBA" id="ARBA00022982"/>
    </source>
</evidence>
<keyword evidence="17" id="KW-1185">Reference proteome</keyword>
<dbReference type="InterPro" id="IPR002429">
    <property type="entry name" value="CcO_II-like_C"/>
</dbReference>
<dbReference type="InterPro" id="IPR008972">
    <property type="entry name" value="Cupredoxin"/>
</dbReference>
<dbReference type="GO" id="GO:0042773">
    <property type="term" value="P:ATP synthesis coupled electron transport"/>
    <property type="evidence" value="ECO:0007669"/>
    <property type="project" value="TreeGrafter"/>
</dbReference>
<dbReference type="SUPFAM" id="SSF49503">
    <property type="entry name" value="Cupredoxins"/>
    <property type="match status" value="1"/>
</dbReference>
<evidence type="ECO:0000256" key="13">
    <source>
        <dbReference type="SAM" id="MobiDB-lite"/>
    </source>
</evidence>
<dbReference type="GO" id="GO:0005507">
    <property type="term" value="F:copper ion binding"/>
    <property type="evidence" value="ECO:0007669"/>
    <property type="project" value="InterPro"/>
</dbReference>
<dbReference type="CDD" id="cd13919">
    <property type="entry name" value="CuRO_HCO_II_like_5"/>
    <property type="match status" value="1"/>
</dbReference>
<keyword evidence="11 14" id="KW-0472">Membrane</keyword>
<evidence type="ECO:0000256" key="6">
    <source>
        <dbReference type="ARBA" id="ARBA00022723"/>
    </source>
</evidence>
<name>A0A1M7U6M8_9BRAD</name>
<dbReference type="SUPFAM" id="SSF81464">
    <property type="entry name" value="Cytochrome c oxidase subunit II-like, transmembrane region"/>
    <property type="match status" value="1"/>
</dbReference>
<keyword evidence="9 14" id="KW-1133">Transmembrane helix</keyword>
<feature type="compositionally biased region" description="Low complexity" evidence="13">
    <location>
        <begin position="148"/>
        <end position="158"/>
    </location>
</feature>
<feature type="region of interest" description="Disordered" evidence="13">
    <location>
        <begin position="137"/>
        <end position="160"/>
    </location>
</feature>
<feature type="transmembrane region" description="Helical" evidence="14">
    <location>
        <begin position="83"/>
        <end position="104"/>
    </location>
</feature>
<evidence type="ECO:0000256" key="3">
    <source>
        <dbReference type="ARBA" id="ARBA00012949"/>
    </source>
</evidence>
<feature type="compositionally biased region" description="Basic and acidic residues" evidence="13">
    <location>
        <begin position="137"/>
        <end position="146"/>
    </location>
</feature>
<dbReference type="RefSeq" id="WP_072819938.1">
    <property type="nucleotide sequence ID" value="NZ_LT670849.1"/>
</dbReference>
<keyword evidence="6" id="KW-0479">Metal-binding</keyword>
<dbReference type="EC" id="7.1.1.9" evidence="3"/>
<evidence type="ECO:0000256" key="5">
    <source>
        <dbReference type="ARBA" id="ARBA00022692"/>
    </source>
</evidence>